<dbReference type="Proteomes" id="UP001275084">
    <property type="component" value="Unassembled WGS sequence"/>
</dbReference>
<evidence type="ECO:0008006" key="4">
    <source>
        <dbReference type="Google" id="ProtNLM"/>
    </source>
</evidence>
<sequence length="346" mass="36329">MASIAPETDVPVTADLPSGSPIPSVAATTPSKPAAPLTPPLRALLAATPSHLDAFLARLNKCLATPAGIDTVLLFVCYASRLSASALGALSRSVLRRSARDWLAVLAALPPRTTVLFASSSSSSSAVKVAVVTAGGSTTTAAAAAALVLAGRLKALSGLLSEARTILRLWALLGMYFWGKGLVVKALSPAAEKKKSSGEPEGEETRLDRVVEWTRLLLCVGLQTLENGAYLSSRGVLGWTPAQQGKAYKWSSRFWAAYVGIELGKLAAEGLAGSKAKKAKADAEVDADTAEWRKKVARNLAWMPLTLHWSTDAGFVSEPLIGMLASIPGMIQMRDLWRSTALPSAK</sequence>
<name>A0AAJ0HLI4_9PEZI</name>
<gene>
    <name evidence="2" type="ORF">B0T25DRAFT_579224</name>
</gene>
<keyword evidence="3" id="KW-1185">Reference proteome</keyword>
<reference evidence="2" key="1">
    <citation type="journal article" date="2023" name="Mol. Phylogenet. Evol.">
        <title>Genome-scale phylogeny and comparative genomics of the fungal order Sordariales.</title>
        <authorList>
            <person name="Hensen N."/>
            <person name="Bonometti L."/>
            <person name="Westerberg I."/>
            <person name="Brannstrom I.O."/>
            <person name="Guillou S."/>
            <person name="Cros-Aarteil S."/>
            <person name="Calhoun S."/>
            <person name="Haridas S."/>
            <person name="Kuo A."/>
            <person name="Mondo S."/>
            <person name="Pangilinan J."/>
            <person name="Riley R."/>
            <person name="LaButti K."/>
            <person name="Andreopoulos B."/>
            <person name="Lipzen A."/>
            <person name="Chen C."/>
            <person name="Yan M."/>
            <person name="Daum C."/>
            <person name="Ng V."/>
            <person name="Clum A."/>
            <person name="Steindorff A."/>
            <person name="Ohm R.A."/>
            <person name="Martin F."/>
            <person name="Silar P."/>
            <person name="Natvig D.O."/>
            <person name="Lalanne C."/>
            <person name="Gautier V."/>
            <person name="Ament-Velasquez S.L."/>
            <person name="Kruys A."/>
            <person name="Hutchinson M.I."/>
            <person name="Powell A.J."/>
            <person name="Barry K."/>
            <person name="Miller A.N."/>
            <person name="Grigoriev I.V."/>
            <person name="Debuchy R."/>
            <person name="Gladieux P."/>
            <person name="Hiltunen Thoren M."/>
            <person name="Johannesson H."/>
        </authorList>
    </citation>
    <scope>NUCLEOTIDE SEQUENCE</scope>
    <source>
        <strain evidence="2">CBS 955.72</strain>
    </source>
</reference>
<protein>
    <recommendedName>
        <fullName evidence="4">Peroxin 11C</fullName>
    </recommendedName>
</protein>
<organism evidence="2 3">
    <name type="scientific">Lasiosphaeria hispida</name>
    <dbReference type="NCBI Taxonomy" id="260671"/>
    <lineage>
        <taxon>Eukaryota</taxon>
        <taxon>Fungi</taxon>
        <taxon>Dikarya</taxon>
        <taxon>Ascomycota</taxon>
        <taxon>Pezizomycotina</taxon>
        <taxon>Sordariomycetes</taxon>
        <taxon>Sordariomycetidae</taxon>
        <taxon>Sordariales</taxon>
        <taxon>Lasiosphaeriaceae</taxon>
        <taxon>Lasiosphaeria</taxon>
    </lineage>
</organism>
<reference evidence="2" key="2">
    <citation type="submission" date="2023-06" db="EMBL/GenBank/DDBJ databases">
        <authorList>
            <consortium name="Lawrence Berkeley National Laboratory"/>
            <person name="Haridas S."/>
            <person name="Hensen N."/>
            <person name="Bonometti L."/>
            <person name="Westerberg I."/>
            <person name="Brannstrom I.O."/>
            <person name="Guillou S."/>
            <person name="Cros-Aarteil S."/>
            <person name="Calhoun S."/>
            <person name="Kuo A."/>
            <person name="Mondo S."/>
            <person name="Pangilinan J."/>
            <person name="Riley R."/>
            <person name="Labutti K."/>
            <person name="Andreopoulos B."/>
            <person name="Lipzen A."/>
            <person name="Chen C."/>
            <person name="Yanf M."/>
            <person name="Daum C."/>
            <person name="Ng V."/>
            <person name="Clum A."/>
            <person name="Steindorff A."/>
            <person name="Ohm R."/>
            <person name="Martin F."/>
            <person name="Silar P."/>
            <person name="Natvig D."/>
            <person name="Lalanne C."/>
            <person name="Gautier V."/>
            <person name="Ament-Velasquez S.L."/>
            <person name="Kruys A."/>
            <person name="Hutchinson M.I."/>
            <person name="Powell A.J."/>
            <person name="Barry K."/>
            <person name="Miller A.N."/>
            <person name="Grigoriev I.V."/>
            <person name="Debuchy R."/>
            <person name="Gladieux P."/>
            <person name="Thoren M.H."/>
            <person name="Johannesson H."/>
        </authorList>
    </citation>
    <scope>NUCLEOTIDE SEQUENCE</scope>
    <source>
        <strain evidence="2">CBS 955.72</strain>
    </source>
</reference>
<dbReference type="PANTHER" id="PTHR12652">
    <property type="entry name" value="PEROXISOMAL BIOGENESIS FACTOR 11"/>
    <property type="match status" value="1"/>
</dbReference>
<dbReference type="EMBL" id="JAUIQD010000003">
    <property type="protein sequence ID" value="KAK3357096.1"/>
    <property type="molecule type" value="Genomic_DNA"/>
</dbReference>
<dbReference type="AlphaFoldDB" id="A0AAJ0HLI4"/>
<proteinExistence type="predicted"/>
<comment type="caution">
    <text evidence="2">The sequence shown here is derived from an EMBL/GenBank/DDBJ whole genome shotgun (WGS) entry which is preliminary data.</text>
</comment>
<feature type="region of interest" description="Disordered" evidence="1">
    <location>
        <begin position="1"/>
        <end position="33"/>
    </location>
</feature>
<evidence type="ECO:0000256" key="1">
    <source>
        <dbReference type="SAM" id="MobiDB-lite"/>
    </source>
</evidence>
<evidence type="ECO:0000313" key="3">
    <source>
        <dbReference type="Proteomes" id="UP001275084"/>
    </source>
</evidence>
<dbReference type="PANTHER" id="PTHR12652:SF25">
    <property type="entry name" value="MICROBODY (PEROXISOME) PROLIFERATION PROTEIN PEROXIN 11C (EUROFUNG)"/>
    <property type="match status" value="1"/>
</dbReference>
<evidence type="ECO:0000313" key="2">
    <source>
        <dbReference type="EMBL" id="KAK3357096.1"/>
    </source>
</evidence>
<accession>A0AAJ0HLI4</accession>